<accession>A0ABV7SSX3</accession>
<dbReference type="SUPFAM" id="SSF52172">
    <property type="entry name" value="CheY-like"/>
    <property type="match status" value="1"/>
</dbReference>
<comment type="caution">
    <text evidence="4">The sequence shown here is derived from an EMBL/GenBank/DDBJ whole genome shotgun (WGS) entry which is preliminary data.</text>
</comment>
<dbReference type="PANTHER" id="PTHR44591:SF3">
    <property type="entry name" value="RESPONSE REGULATORY DOMAIN-CONTAINING PROTEIN"/>
    <property type="match status" value="1"/>
</dbReference>
<gene>
    <name evidence="4" type="ORF">ACFONA_03825</name>
</gene>
<organism evidence="4 5">
    <name type="scientific">Sphingomonas hylomeconis</name>
    <dbReference type="NCBI Taxonomy" id="1395958"/>
    <lineage>
        <taxon>Bacteria</taxon>
        <taxon>Pseudomonadati</taxon>
        <taxon>Pseudomonadota</taxon>
        <taxon>Alphaproteobacteria</taxon>
        <taxon>Sphingomonadales</taxon>
        <taxon>Sphingomonadaceae</taxon>
        <taxon>Sphingomonas</taxon>
    </lineage>
</organism>
<evidence type="ECO:0000259" key="3">
    <source>
        <dbReference type="PROSITE" id="PS50110"/>
    </source>
</evidence>
<dbReference type="CDD" id="cd00156">
    <property type="entry name" value="REC"/>
    <property type="match status" value="1"/>
</dbReference>
<dbReference type="PANTHER" id="PTHR44591">
    <property type="entry name" value="STRESS RESPONSE REGULATOR PROTEIN 1"/>
    <property type="match status" value="1"/>
</dbReference>
<dbReference type="EMBL" id="JBHRXP010000001">
    <property type="protein sequence ID" value="MFC3579281.1"/>
    <property type="molecule type" value="Genomic_DNA"/>
</dbReference>
<dbReference type="InterPro" id="IPR050595">
    <property type="entry name" value="Bact_response_regulator"/>
</dbReference>
<dbReference type="Pfam" id="PF00072">
    <property type="entry name" value="Response_reg"/>
    <property type="match status" value="1"/>
</dbReference>
<dbReference type="SMART" id="SM00448">
    <property type="entry name" value="REC"/>
    <property type="match status" value="1"/>
</dbReference>
<evidence type="ECO:0000256" key="1">
    <source>
        <dbReference type="ARBA" id="ARBA00022553"/>
    </source>
</evidence>
<keyword evidence="5" id="KW-1185">Reference proteome</keyword>
<dbReference type="Gene3D" id="3.40.50.2300">
    <property type="match status" value="1"/>
</dbReference>
<proteinExistence type="predicted"/>
<dbReference type="RefSeq" id="WP_261295248.1">
    <property type="nucleotide sequence ID" value="NZ_JANQBK010000014.1"/>
</dbReference>
<dbReference type="Proteomes" id="UP001595713">
    <property type="component" value="Unassembled WGS sequence"/>
</dbReference>
<evidence type="ECO:0000313" key="5">
    <source>
        <dbReference type="Proteomes" id="UP001595713"/>
    </source>
</evidence>
<dbReference type="InterPro" id="IPR011006">
    <property type="entry name" value="CheY-like_superfamily"/>
</dbReference>
<reference evidence="5" key="1">
    <citation type="journal article" date="2019" name="Int. J. Syst. Evol. Microbiol.">
        <title>The Global Catalogue of Microorganisms (GCM) 10K type strain sequencing project: providing services to taxonomists for standard genome sequencing and annotation.</title>
        <authorList>
            <consortium name="The Broad Institute Genomics Platform"/>
            <consortium name="The Broad Institute Genome Sequencing Center for Infectious Disease"/>
            <person name="Wu L."/>
            <person name="Ma J."/>
        </authorList>
    </citation>
    <scope>NUCLEOTIDE SEQUENCE [LARGE SCALE GENOMIC DNA]</scope>
    <source>
        <strain evidence="5">KCTC 42739</strain>
    </source>
</reference>
<evidence type="ECO:0000256" key="2">
    <source>
        <dbReference type="PROSITE-ProRule" id="PRU00169"/>
    </source>
</evidence>
<feature type="domain" description="Response regulatory" evidence="3">
    <location>
        <begin position="15"/>
        <end position="128"/>
    </location>
</feature>
<name>A0ABV7SSX3_9SPHN</name>
<evidence type="ECO:0000313" key="4">
    <source>
        <dbReference type="EMBL" id="MFC3579281.1"/>
    </source>
</evidence>
<dbReference type="InterPro" id="IPR001789">
    <property type="entry name" value="Sig_transdc_resp-reg_receiver"/>
</dbReference>
<sequence>MAVNNKSAAEQRARVILVVEDEWIIRMTVVDALRDEGWNVVEAADGVEALEFLQSGAIVDMIFTDVRMPGEVDGMALLAFAQRTVPHVPVIVTSGDFDPGSAMGAGATAFLVKPYPLGTLAALVSAKLPVVR</sequence>
<feature type="modified residue" description="4-aspartylphosphate" evidence="2">
    <location>
        <position position="65"/>
    </location>
</feature>
<dbReference type="PROSITE" id="PS50110">
    <property type="entry name" value="RESPONSE_REGULATORY"/>
    <property type="match status" value="1"/>
</dbReference>
<protein>
    <submittedName>
        <fullName evidence="4">Response regulator</fullName>
    </submittedName>
</protein>
<keyword evidence="1 2" id="KW-0597">Phosphoprotein</keyword>